<gene>
    <name evidence="10" type="ORF">CTheo_132</name>
</gene>
<feature type="region of interest" description="Disordered" evidence="8">
    <location>
        <begin position="628"/>
        <end position="668"/>
    </location>
</feature>
<feature type="compositionally biased region" description="Low complexity" evidence="8">
    <location>
        <begin position="391"/>
        <end position="406"/>
    </location>
</feature>
<feature type="compositionally biased region" description="Polar residues" evidence="8">
    <location>
        <begin position="929"/>
        <end position="939"/>
    </location>
</feature>
<feature type="region of interest" description="Disordered" evidence="8">
    <location>
        <begin position="475"/>
        <end position="496"/>
    </location>
</feature>
<feature type="region of interest" description="Disordered" evidence="8">
    <location>
        <begin position="379"/>
        <end position="415"/>
    </location>
</feature>
<comment type="similarity">
    <text evidence="2 7">Belongs to the enhancer of polycomb family.</text>
</comment>
<keyword evidence="4 7" id="KW-0804">Transcription</keyword>
<accession>A0A5N5QXN7</accession>
<protein>
    <recommendedName>
        <fullName evidence="7">Enhancer of polycomb-like protein</fullName>
    </recommendedName>
</protein>
<evidence type="ECO:0000256" key="3">
    <source>
        <dbReference type="ARBA" id="ARBA00023015"/>
    </source>
</evidence>
<evidence type="ECO:0000256" key="4">
    <source>
        <dbReference type="ARBA" id="ARBA00023163"/>
    </source>
</evidence>
<dbReference type="Proteomes" id="UP000383932">
    <property type="component" value="Unassembled WGS sequence"/>
</dbReference>
<feature type="domain" description="Enhancer of polycomb-like N-terminal" evidence="9">
    <location>
        <begin position="16"/>
        <end position="193"/>
    </location>
</feature>
<feature type="region of interest" description="Disordered" evidence="8">
    <location>
        <begin position="697"/>
        <end position="845"/>
    </location>
</feature>
<dbReference type="GO" id="GO:0006357">
    <property type="term" value="P:regulation of transcription by RNA polymerase II"/>
    <property type="evidence" value="ECO:0007669"/>
    <property type="project" value="InterPro"/>
</dbReference>
<feature type="compositionally biased region" description="Low complexity" evidence="8">
    <location>
        <begin position="654"/>
        <end position="664"/>
    </location>
</feature>
<feature type="compositionally biased region" description="Gly residues" evidence="8">
    <location>
        <begin position="910"/>
        <end position="919"/>
    </location>
</feature>
<feature type="compositionally biased region" description="Polar residues" evidence="8">
    <location>
        <begin position="737"/>
        <end position="756"/>
    </location>
</feature>
<sequence length="939" mass="101769">MRGNATGYGTKSRSKPRLTNKLKLVVHHGDIDADQHALDDDDDKNKVSSTAGVDAEDSHEHHLQAVLSAASLRASGQPRASSSAYIPTPDAAGHATDWERMYPAGRWEEPEGYVRFSDSVEETQVGAIAAGCTYYMDEADAEWLAKNNAELADPVSPTRGPPRSAKARGKEPESTSVSISADEFELVMGILERITDERHPCLHADVSKFPTLTDFEPTFATRLAISFFPNYRIPEWAPPPPQLLRMLRVIYPHWRERRLERDGRRIIPQINSDETNEGDPYVCFRRRDAKPVRKTRRSDTGSIDRMQSLHNNIRQLNHIAQLVVRREQLKHARALEERQIMTGRIQLAEVKRKFPTTPFGARDDDDVLVDKIVKRPRPEGTNTILRLSRRPQTQPTTATQTEAGTPSGPTEMPDPRAVAIANRKKVEEFMQRNPTQERWWEDLSDATYMPLPPPAPPERQIRGVRLRIGRGGRRYLDRRPVGGAVGGSNGGVGGREGAGRLESLQFAMRWPRVEPAAGPSNSGEGSVLKLKNGEVVTEEEFERAIVVSERWRYDRDERLEDTVDQPMIVDDYADRFILSRLARHSIEDHELLLSDQSAILQHLIPSQHRTSASLIALDMARQRQLELERNPPPKPSPTPANATATPTATPPTSEPAATASPSPAVGAVTPTTASRLLQAQAQAALALQQKSRMLVQNGQTGQAGQPIQGQPQPSQPGLTGQAAQPGQPVGQPVSSVAIRQSRPSAPNSKPLSNGTPPAQRPGSAQGGGPGSVPTTNGIAVPTAGAITIPNPGGLTVPPQRHGSGSPHDNRGSSPLRPLSGMANGASANPTAPGAGNPTNPAVATATTNGFPAYQQLNPQQQLELKRAFHSQGGMYVPNGINGMIPTPIQLTLPQQRPQWNRTQNGRPAVGVGGNGGGQGSPQPGHASPTGQLLSVPQGF</sequence>
<feature type="compositionally biased region" description="Basic and acidic residues" evidence="8">
    <location>
        <begin position="27"/>
        <end position="46"/>
    </location>
</feature>
<dbReference type="PANTHER" id="PTHR14898">
    <property type="entry name" value="ENHANCER OF POLYCOMB"/>
    <property type="match status" value="1"/>
</dbReference>
<feature type="compositionally biased region" description="Low complexity" evidence="8">
    <location>
        <begin position="834"/>
        <end position="845"/>
    </location>
</feature>
<keyword evidence="5 7" id="KW-0539">Nucleus</keyword>
<feature type="region of interest" description="Disordered" evidence="8">
    <location>
        <begin position="152"/>
        <end position="178"/>
    </location>
</feature>
<feature type="region of interest" description="Disordered" evidence="8">
    <location>
        <begin position="1"/>
        <end position="58"/>
    </location>
</feature>
<dbReference type="GO" id="GO:0035267">
    <property type="term" value="C:NuA4 histone acetyltransferase complex"/>
    <property type="evidence" value="ECO:0007669"/>
    <property type="project" value="InterPro"/>
</dbReference>
<dbReference type="AlphaFoldDB" id="A0A5N5QXN7"/>
<evidence type="ECO:0000259" key="9">
    <source>
        <dbReference type="Pfam" id="PF10513"/>
    </source>
</evidence>
<organism evidence="10 11">
    <name type="scientific">Ceratobasidium theobromae</name>
    <dbReference type="NCBI Taxonomy" id="1582974"/>
    <lineage>
        <taxon>Eukaryota</taxon>
        <taxon>Fungi</taxon>
        <taxon>Dikarya</taxon>
        <taxon>Basidiomycota</taxon>
        <taxon>Agaricomycotina</taxon>
        <taxon>Agaricomycetes</taxon>
        <taxon>Cantharellales</taxon>
        <taxon>Ceratobasidiaceae</taxon>
        <taxon>Ceratobasidium</taxon>
    </lineage>
</organism>
<dbReference type="GO" id="GO:0005634">
    <property type="term" value="C:nucleus"/>
    <property type="evidence" value="ECO:0007669"/>
    <property type="project" value="UniProtKB-SubCell"/>
</dbReference>
<evidence type="ECO:0000313" key="10">
    <source>
        <dbReference type="EMBL" id="KAB5596495.1"/>
    </source>
</evidence>
<proteinExistence type="inferred from homology"/>
<evidence type="ECO:0000256" key="8">
    <source>
        <dbReference type="SAM" id="MobiDB-lite"/>
    </source>
</evidence>
<dbReference type="Pfam" id="PF10513">
    <property type="entry name" value="EPL1"/>
    <property type="match status" value="1"/>
</dbReference>
<evidence type="ECO:0000256" key="7">
    <source>
        <dbReference type="RuleBase" id="RU361124"/>
    </source>
</evidence>
<keyword evidence="3 7" id="KW-0805">Transcription regulation</keyword>
<evidence type="ECO:0000256" key="1">
    <source>
        <dbReference type="ARBA" id="ARBA00004123"/>
    </source>
</evidence>
<comment type="caution">
    <text evidence="10">The sequence shown here is derived from an EMBL/GenBank/DDBJ whole genome shotgun (WGS) entry which is preliminary data.</text>
</comment>
<comment type="subcellular location">
    <subcellularLocation>
        <location evidence="1 7">Nucleus</location>
    </subcellularLocation>
</comment>
<evidence type="ECO:0000256" key="2">
    <source>
        <dbReference type="ARBA" id="ARBA00008035"/>
    </source>
</evidence>
<name>A0A5N5QXN7_9AGAM</name>
<keyword evidence="11" id="KW-1185">Reference proteome</keyword>
<evidence type="ECO:0000256" key="5">
    <source>
        <dbReference type="ARBA" id="ARBA00023242"/>
    </source>
</evidence>
<evidence type="ECO:0000313" key="11">
    <source>
        <dbReference type="Proteomes" id="UP000383932"/>
    </source>
</evidence>
<feature type="compositionally biased region" description="Basic residues" evidence="8">
    <location>
        <begin position="12"/>
        <end position="26"/>
    </location>
</feature>
<dbReference type="InterPro" id="IPR024943">
    <property type="entry name" value="Enhancer_polycomb"/>
</dbReference>
<dbReference type="EMBL" id="SSOP01000001">
    <property type="protein sequence ID" value="KAB5596495.1"/>
    <property type="molecule type" value="Genomic_DNA"/>
</dbReference>
<comment type="function">
    <text evidence="6">Component of the NuA4 histone acetyltransferase complex which is involved in transcriptional activation of selected genes principally by acetylation of nucleosomal histone H4 and H2A. The NuA4 complex is also involved in DNA repair. Involved in gene silencing by neighboring heterochromatin, blockage of the silencing spreading along the chromosome, and required for cell cycle progression through G2/M.</text>
</comment>
<dbReference type="InterPro" id="IPR019542">
    <property type="entry name" value="Enhancer_polycomb-like_N"/>
</dbReference>
<feature type="region of interest" description="Disordered" evidence="8">
    <location>
        <begin position="898"/>
        <end position="939"/>
    </location>
</feature>
<feature type="compositionally biased region" description="Low complexity" evidence="8">
    <location>
        <begin position="698"/>
        <end position="736"/>
    </location>
</feature>
<feature type="compositionally biased region" description="Gly residues" evidence="8">
    <location>
        <begin position="483"/>
        <end position="496"/>
    </location>
</feature>
<dbReference type="OrthoDB" id="435275at2759"/>
<evidence type="ECO:0000256" key="6">
    <source>
        <dbReference type="ARBA" id="ARBA00025513"/>
    </source>
</evidence>
<reference evidence="10 11" key="1">
    <citation type="journal article" date="2019" name="Fungal Biol. Biotechnol.">
        <title>Draft genome sequence of fastidious pathogen Ceratobasidium theobromae, which causes vascular-streak dieback in Theobroma cacao.</title>
        <authorList>
            <person name="Ali S.S."/>
            <person name="Asman A."/>
            <person name="Shao J."/>
            <person name="Firmansyah A.P."/>
            <person name="Susilo A.W."/>
            <person name="Rosmana A."/>
            <person name="McMahon P."/>
            <person name="Junaid M."/>
            <person name="Guest D."/>
            <person name="Kheng T.Y."/>
            <person name="Meinhardt L.W."/>
            <person name="Bailey B.A."/>
        </authorList>
    </citation>
    <scope>NUCLEOTIDE SEQUENCE [LARGE SCALE GENOMIC DNA]</scope>
    <source>
        <strain evidence="10 11">CT2</strain>
    </source>
</reference>